<evidence type="ECO:0000313" key="3">
    <source>
        <dbReference type="Proteomes" id="UP001497522"/>
    </source>
</evidence>
<protein>
    <recommendedName>
        <fullName evidence="4">LAGLIDADG homing endonuclease</fullName>
    </recommendedName>
</protein>
<dbReference type="EMBL" id="OZ023705">
    <property type="protein sequence ID" value="CAK9874562.1"/>
    <property type="molecule type" value="Genomic_DNA"/>
</dbReference>
<sequence>MTLRYGLADAWGLDSFRKMSKKNFTFDNGRSRPQSAISRINKFMVSQGVEERGGKMEATTSIRKLSDHSPLTIKIWGHHPPPSNSTRFFNVTLLSEKKRKLELLNAWSGDATRPSTGRDWATWLEEAMERVANCNARMAKEKRKKKALMKELEIDFGTITGQQDLTHYVTRFYTRLYTSNAGSPSTAAAQDLC</sequence>
<evidence type="ECO:0008006" key="4">
    <source>
        <dbReference type="Google" id="ProtNLM"/>
    </source>
</evidence>
<dbReference type="Proteomes" id="UP001497522">
    <property type="component" value="Chromosome 4"/>
</dbReference>
<accession>A0ABP1BGC2</accession>
<proteinExistence type="predicted"/>
<organism evidence="2 3">
    <name type="scientific">Sphagnum jensenii</name>
    <dbReference type="NCBI Taxonomy" id="128206"/>
    <lineage>
        <taxon>Eukaryota</taxon>
        <taxon>Viridiplantae</taxon>
        <taxon>Streptophyta</taxon>
        <taxon>Embryophyta</taxon>
        <taxon>Bryophyta</taxon>
        <taxon>Sphagnophytina</taxon>
        <taxon>Sphagnopsida</taxon>
        <taxon>Sphagnales</taxon>
        <taxon>Sphagnaceae</taxon>
        <taxon>Sphagnum</taxon>
    </lineage>
</organism>
<evidence type="ECO:0000313" key="2">
    <source>
        <dbReference type="EMBL" id="CAK9874562.1"/>
    </source>
</evidence>
<keyword evidence="3" id="KW-1185">Reference proteome</keyword>
<feature type="coiled-coil region" evidence="1">
    <location>
        <begin position="124"/>
        <end position="155"/>
    </location>
</feature>
<reference evidence="2" key="1">
    <citation type="submission" date="2024-03" db="EMBL/GenBank/DDBJ databases">
        <authorList>
            <consortium name="ELIXIR-Norway"/>
            <consortium name="Elixir Norway"/>
        </authorList>
    </citation>
    <scope>NUCLEOTIDE SEQUENCE</scope>
</reference>
<name>A0ABP1BGC2_9BRYO</name>
<keyword evidence="1" id="KW-0175">Coiled coil</keyword>
<gene>
    <name evidence="2" type="ORF">CSSPJE1EN2_LOCUS16887</name>
</gene>
<evidence type="ECO:0000256" key="1">
    <source>
        <dbReference type="SAM" id="Coils"/>
    </source>
</evidence>